<gene>
    <name evidence="5" type="ORF">PISL3812_05898</name>
</gene>
<keyword evidence="4" id="KW-0813">Transport</keyword>
<evidence type="ECO:0000256" key="3">
    <source>
        <dbReference type="ARBA" id="ARBA00023136"/>
    </source>
</evidence>
<feature type="transmembrane region" description="Helical" evidence="4">
    <location>
        <begin position="127"/>
        <end position="145"/>
    </location>
</feature>
<name>A0A0U1LZY4_TALIS</name>
<reference evidence="5 6" key="1">
    <citation type="submission" date="2015-04" db="EMBL/GenBank/DDBJ databases">
        <authorList>
            <person name="Syromyatnikov M.Y."/>
            <person name="Popov V.N."/>
        </authorList>
    </citation>
    <scope>NUCLEOTIDE SEQUENCE [LARGE SCALE GENOMIC DNA]</scope>
    <source>
        <strain evidence="5">WF-38-12</strain>
    </source>
</reference>
<dbReference type="PANTHER" id="PTHR12483:SF120">
    <property type="entry name" value="HIGH-AFFINITY COPPER TRANSPORTER CTRA2"/>
    <property type="match status" value="1"/>
</dbReference>
<dbReference type="GO" id="GO:0005375">
    <property type="term" value="F:copper ion transmembrane transporter activity"/>
    <property type="evidence" value="ECO:0007669"/>
    <property type="project" value="UniProtKB-UniRule"/>
</dbReference>
<accession>A0A0U1LZY4</accession>
<dbReference type="OMA" id="PIPWRFS"/>
<evidence type="ECO:0000256" key="2">
    <source>
        <dbReference type="ARBA" id="ARBA00022989"/>
    </source>
</evidence>
<protein>
    <recommendedName>
        <fullName evidence="4">Copper transport protein</fullName>
    </recommendedName>
</protein>
<keyword evidence="4" id="KW-0187">Copper transport</keyword>
<comment type="subcellular location">
    <subcellularLocation>
        <location evidence="4">Membrane</location>
        <topology evidence="4">Multi-pass membrane protein</topology>
    </subcellularLocation>
</comment>
<dbReference type="STRING" id="28573.A0A0U1LZY4"/>
<dbReference type="GO" id="GO:0005886">
    <property type="term" value="C:plasma membrane"/>
    <property type="evidence" value="ECO:0007669"/>
    <property type="project" value="TreeGrafter"/>
</dbReference>
<sequence>MDMGASSNMFSVFSNSQNTPLYSSSWAPTTSGQYAGTCIFLIILAIISRLLIAFKMAMERKWLAIALNRRYVVVAGKKQETGPNNSDPDSVDTALLTTQGAQENVKVVRRVSHGPQPWRFSVDLPRALLFLCIAGVNYLLMLAVMTMNVGYFLSTLAGAFIGELAVGRHIEWGEH</sequence>
<keyword evidence="2 4" id="KW-1133">Transmembrane helix</keyword>
<keyword evidence="4" id="KW-0406">Ion transport</keyword>
<feature type="transmembrane region" description="Helical" evidence="4">
    <location>
        <begin position="34"/>
        <end position="52"/>
    </location>
</feature>
<comment type="similarity">
    <text evidence="4">Belongs to the copper transporter (Ctr) (TC 1.A.56) family. SLC31A subfamily.</text>
</comment>
<dbReference type="PANTHER" id="PTHR12483">
    <property type="entry name" value="SOLUTE CARRIER FAMILY 31 COPPER TRANSPORTERS"/>
    <property type="match status" value="1"/>
</dbReference>
<dbReference type="Pfam" id="PF04145">
    <property type="entry name" value="Ctr"/>
    <property type="match status" value="1"/>
</dbReference>
<keyword evidence="1 4" id="KW-0812">Transmembrane</keyword>
<evidence type="ECO:0000313" key="5">
    <source>
        <dbReference type="EMBL" id="CRG88863.1"/>
    </source>
</evidence>
<evidence type="ECO:0000256" key="1">
    <source>
        <dbReference type="ARBA" id="ARBA00022692"/>
    </source>
</evidence>
<evidence type="ECO:0000256" key="4">
    <source>
        <dbReference type="RuleBase" id="RU367022"/>
    </source>
</evidence>
<dbReference type="InterPro" id="IPR007274">
    <property type="entry name" value="Cop_transporter"/>
</dbReference>
<organism evidence="5 6">
    <name type="scientific">Talaromyces islandicus</name>
    <name type="common">Penicillium islandicum</name>
    <dbReference type="NCBI Taxonomy" id="28573"/>
    <lineage>
        <taxon>Eukaryota</taxon>
        <taxon>Fungi</taxon>
        <taxon>Dikarya</taxon>
        <taxon>Ascomycota</taxon>
        <taxon>Pezizomycotina</taxon>
        <taxon>Eurotiomycetes</taxon>
        <taxon>Eurotiomycetidae</taxon>
        <taxon>Eurotiales</taxon>
        <taxon>Trichocomaceae</taxon>
        <taxon>Talaromyces</taxon>
        <taxon>Talaromyces sect. Islandici</taxon>
    </lineage>
</organism>
<dbReference type="Proteomes" id="UP000054383">
    <property type="component" value="Unassembled WGS sequence"/>
</dbReference>
<keyword evidence="3 4" id="KW-0472">Membrane</keyword>
<proteinExistence type="inferred from homology"/>
<evidence type="ECO:0000313" key="6">
    <source>
        <dbReference type="Proteomes" id="UP000054383"/>
    </source>
</evidence>
<keyword evidence="6" id="KW-1185">Reference proteome</keyword>
<dbReference type="AlphaFoldDB" id="A0A0U1LZY4"/>
<keyword evidence="4" id="KW-0186">Copper</keyword>
<dbReference type="OrthoDB" id="73901at2759"/>
<dbReference type="EMBL" id="CVMT01000005">
    <property type="protein sequence ID" value="CRG88863.1"/>
    <property type="molecule type" value="Genomic_DNA"/>
</dbReference>